<sequence length="318" mass="35968">MALYEEEYETATPLIASLLWGLPDEPTDALLKQLKALNTQIRRKNSHAKRQQNEGLIDVDLLPLLRNQIQEAAKSDKGPDEKLFLQTQTDLEEAISLAKWPKTWNIELDQFREYCAALADDNVSNIESTQDSSSSTEESELSDLDELFDEDLMDWQIAIPLDIIRHKAEKTHGIPFMPGPILGWSGDERSGYSLIIGSQCQGKKIARVMRSTYLPAHLDDSMSIELNTRAHRQVDGVTYDSKVIDGVGLVAWRVCGKHELDPTLSLHPGTTTSYPEAYVWVQWYDGVWTWETREDFHDIIIQGKAYRGTTYLPGGVGF</sequence>
<protein>
    <submittedName>
        <fullName evidence="1">Uncharacterized protein</fullName>
    </submittedName>
</protein>
<evidence type="ECO:0000313" key="2">
    <source>
        <dbReference type="Proteomes" id="UP000054771"/>
    </source>
</evidence>
<organism evidence="1 2">
    <name type="scientific">Aspergillus calidoustus</name>
    <dbReference type="NCBI Taxonomy" id="454130"/>
    <lineage>
        <taxon>Eukaryota</taxon>
        <taxon>Fungi</taxon>
        <taxon>Dikarya</taxon>
        <taxon>Ascomycota</taxon>
        <taxon>Pezizomycotina</taxon>
        <taxon>Eurotiomycetes</taxon>
        <taxon>Eurotiomycetidae</taxon>
        <taxon>Eurotiales</taxon>
        <taxon>Aspergillaceae</taxon>
        <taxon>Aspergillus</taxon>
        <taxon>Aspergillus subgen. Nidulantes</taxon>
    </lineage>
</organism>
<dbReference type="OMA" id="AYHTERE"/>
<keyword evidence="2" id="KW-1185">Reference proteome</keyword>
<gene>
    <name evidence="1" type="ORF">ASPCAL14333</name>
</gene>
<dbReference type="OrthoDB" id="4437966at2759"/>
<proteinExistence type="predicted"/>
<reference evidence="2" key="1">
    <citation type="journal article" date="2016" name="Genome Announc.">
        <title>Draft genome sequences of fungus Aspergillus calidoustus.</title>
        <authorList>
            <person name="Horn F."/>
            <person name="Linde J."/>
            <person name="Mattern D.J."/>
            <person name="Walther G."/>
            <person name="Guthke R."/>
            <person name="Scherlach K."/>
            <person name="Martin K."/>
            <person name="Brakhage A.A."/>
            <person name="Petzke L."/>
            <person name="Valiante V."/>
        </authorList>
    </citation>
    <scope>NUCLEOTIDE SEQUENCE [LARGE SCALE GENOMIC DNA]</scope>
    <source>
        <strain evidence="2">SF006504</strain>
    </source>
</reference>
<dbReference type="EMBL" id="CDMC01000023">
    <property type="protein sequence ID" value="CEL11230.1"/>
    <property type="molecule type" value="Genomic_DNA"/>
</dbReference>
<name>A0A0U5GK62_ASPCI</name>
<accession>A0A0U5GK62</accession>
<evidence type="ECO:0000313" key="1">
    <source>
        <dbReference type="EMBL" id="CEL11230.1"/>
    </source>
</evidence>
<dbReference type="AlphaFoldDB" id="A0A0U5GK62"/>
<dbReference type="Proteomes" id="UP000054771">
    <property type="component" value="Unassembled WGS sequence"/>
</dbReference>
<dbReference type="STRING" id="454130.A0A0U5GK62"/>